<dbReference type="FunFam" id="3.30.1550.10:FF:000001">
    <property type="entry name" value="50S ribosomal protein L11"/>
    <property type="match status" value="1"/>
</dbReference>
<keyword evidence="4 8" id="KW-0694">RNA-binding</keyword>
<dbReference type="GO" id="GO:0003735">
    <property type="term" value="F:structural constituent of ribosome"/>
    <property type="evidence" value="ECO:0007669"/>
    <property type="project" value="InterPro"/>
</dbReference>
<comment type="function">
    <text evidence="8 10">Forms part of the ribosomal stalk which helps the ribosome interact with GTP-bound translation factors.</text>
</comment>
<comment type="subunit">
    <text evidence="7">Part of the ribosomal stalk of the 50S ribosomal subunit. Interacts with L10 and the large rRNA to form the base of the stalk. L10 forms an elongated spine to which 2 L12 dimers bind in a sequential fashion forming a pentameric L10(L12)2(L12)2 complex.</text>
</comment>
<dbReference type="EMBL" id="JSYL01000010">
    <property type="protein sequence ID" value="KIA88116.1"/>
    <property type="molecule type" value="Genomic_DNA"/>
</dbReference>
<dbReference type="Pfam" id="PF03946">
    <property type="entry name" value="Ribosomal_L11_N"/>
    <property type="match status" value="1"/>
</dbReference>
<evidence type="ECO:0000256" key="3">
    <source>
        <dbReference type="ARBA" id="ARBA00022730"/>
    </source>
</evidence>
<dbReference type="InterPro" id="IPR036796">
    <property type="entry name" value="Ribosomal_uL11_N_sf"/>
</dbReference>
<keyword evidence="2 8" id="KW-0488">Methylation</keyword>
<dbReference type="Pfam" id="PF00298">
    <property type="entry name" value="Ribosomal_L11"/>
    <property type="match status" value="1"/>
</dbReference>
<dbReference type="RefSeq" id="WP_039353703.1">
    <property type="nucleotide sequence ID" value="NZ_FOLA01000012.1"/>
</dbReference>
<dbReference type="GO" id="GO:0022625">
    <property type="term" value="C:cytosolic large ribosomal subunit"/>
    <property type="evidence" value="ECO:0007669"/>
    <property type="project" value="TreeGrafter"/>
</dbReference>
<dbReference type="AlphaFoldDB" id="A0A0C1CV21"/>
<dbReference type="NCBIfam" id="TIGR01632">
    <property type="entry name" value="L11_bact"/>
    <property type="match status" value="1"/>
</dbReference>
<dbReference type="InterPro" id="IPR000911">
    <property type="entry name" value="Ribosomal_uL11"/>
</dbReference>
<dbReference type="GO" id="GO:0070180">
    <property type="term" value="F:large ribosomal subunit rRNA binding"/>
    <property type="evidence" value="ECO:0007669"/>
    <property type="project" value="UniProtKB-UniRule"/>
</dbReference>
<keyword evidence="3 8" id="KW-0699">rRNA-binding</keyword>
<evidence type="ECO:0000259" key="12">
    <source>
        <dbReference type="Pfam" id="PF03946"/>
    </source>
</evidence>
<dbReference type="SUPFAM" id="SSF46906">
    <property type="entry name" value="Ribosomal protein L11, C-terminal domain"/>
    <property type="match status" value="1"/>
</dbReference>
<evidence type="ECO:0000256" key="8">
    <source>
        <dbReference type="HAMAP-Rule" id="MF_00736"/>
    </source>
</evidence>
<comment type="subunit">
    <text evidence="8">Part of the ribosomal stalk of the 50S ribosomal subunit. Interacts with L10 and the large rRNA to form the base of the stalk. L10 forms an elongated spine to which L12 dimers bind in a sequential fashion forming a multimeric L10(L12)X complex.</text>
</comment>
<evidence type="ECO:0000256" key="2">
    <source>
        <dbReference type="ARBA" id="ARBA00022481"/>
    </source>
</evidence>
<dbReference type="Proteomes" id="UP000031473">
    <property type="component" value="Unassembled WGS sequence"/>
</dbReference>
<evidence type="ECO:0000256" key="7">
    <source>
        <dbReference type="ARBA" id="ARBA00062905"/>
    </source>
</evidence>
<evidence type="ECO:0000256" key="10">
    <source>
        <dbReference type="RuleBase" id="RU003979"/>
    </source>
</evidence>
<dbReference type="PANTHER" id="PTHR11661:SF1">
    <property type="entry name" value="LARGE RIBOSOMAL SUBUNIT PROTEIN UL11M"/>
    <property type="match status" value="1"/>
</dbReference>
<dbReference type="Gene3D" id="3.30.1550.10">
    <property type="entry name" value="Ribosomal protein L11/L12, N-terminal domain"/>
    <property type="match status" value="1"/>
</dbReference>
<feature type="domain" description="Large ribosomal subunit protein uL11 N-terminal" evidence="12">
    <location>
        <begin position="9"/>
        <end position="66"/>
    </location>
</feature>
<organism evidence="13 14">
    <name type="scientific">Kaistella jeonii</name>
    <dbReference type="NCBI Taxonomy" id="266749"/>
    <lineage>
        <taxon>Bacteria</taxon>
        <taxon>Pseudomonadati</taxon>
        <taxon>Bacteroidota</taxon>
        <taxon>Flavobacteriia</taxon>
        <taxon>Flavobacteriales</taxon>
        <taxon>Weeksellaceae</taxon>
        <taxon>Chryseobacterium group</taxon>
        <taxon>Kaistella</taxon>
    </lineage>
</organism>
<dbReference type="OrthoDB" id="9802408at2"/>
<keyword evidence="5 8" id="KW-0689">Ribosomal protein</keyword>
<dbReference type="HAMAP" id="MF_00736">
    <property type="entry name" value="Ribosomal_uL11"/>
    <property type="match status" value="1"/>
</dbReference>
<dbReference type="STRING" id="266749.SAMN05421876_1128"/>
<reference evidence="13 14" key="1">
    <citation type="submission" date="2014-10" db="EMBL/GenBank/DDBJ databases">
        <title>Kaistella jeonii genome.</title>
        <authorList>
            <person name="Clayton J.T."/>
            <person name="Newman J.D."/>
        </authorList>
    </citation>
    <scope>NUCLEOTIDE SEQUENCE [LARGE SCALE GENOMIC DNA]</scope>
    <source>
        <strain evidence="13 14">DSM 17048</strain>
    </source>
</reference>
<dbReference type="GO" id="GO:0006412">
    <property type="term" value="P:translation"/>
    <property type="evidence" value="ECO:0007669"/>
    <property type="project" value="UniProtKB-UniRule"/>
</dbReference>
<evidence type="ECO:0000256" key="9">
    <source>
        <dbReference type="RuleBase" id="RU003978"/>
    </source>
</evidence>
<dbReference type="SUPFAM" id="SSF54747">
    <property type="entry name" value="Ribosomal L11/L12e N-terminal domain"/>
    <property type="match status" value="1"/>
</dbReference>
<evidence type="ECO:0000313" key="13">
    <source>
        <dbReference type="EMBL" id="KIA88116.1"/>
    </source>
</evidence>
<dbReference type="Gene3D" id="1.10.10.250">
    <property type="entry name" value="Ribosomal protein L11, C-terminal domain"/>
    <property type="match status" value="1"/>
</dbReference>
<feature type="domain" description="Large ribosomal subunit protein uL11 C-terminal" evidence="11">
    <location>
        <begin position="71"/>
        <end position="139"/>
    </location>
</feature>
<protein>
    <recommendedName>
        <fullName evidence="8">Large ribosomal subunit protein uL11</fullName>
    </recommendedName>
</protein>
<evidence type="ECO:0000256" key="1">
    <source>
        <dbReference type="ARBA" id="ARBA00010537"/>
    </source>
</evidence>
<dbReference type="InterPro" id="IPR020783">
    <property type="entry name" value="Ribosomal_uL11_C"/>
</dbReference>
<sequence length="147" mass="15666">MAKKVFKMVKLQVKGGAANPSPPVGPALGSAGVNIMEFCKQFNGRTQDKPGQVLPVVITVFEDKSFEFVIKTPPAAIQLLDASKQKKGSGEPNRIKVGSVSWDQVKKIAEDKMVDLNCFTMDGALTMVAGTARSMGLRVTGTKPTNA</sequence>
<dbReference type="InterPro" id="IPR020784">
    <property type="entry name" value="Ribosomal_uL11_N"/>
</dbReference>
<keyword evidence="14" id="KW-1185">Reference proteome</keyword>
<dbReference type="CDD" id="cd00349">
    <property type="entry name" value="Ribosomal_L11"/>
    <property type="match status" value="1"/>
</dbReference>
<evidence type="ECO:0000256" key="6">
    <source>
        <dbReference type="ARBA" id="ARBA00023274"/>
    </source>
</evidence>
<comment type="caution">
    <text evidence="13">The sequence shown here is derived from an EMBL/GenBank/DDBJ whole genome shotgun (WGS) entry which is preliminary data.</text>
</comment>
<keyword evidence="6 8" id="KW-0687">Ribonucleoprotein</keyword>
<evidence type="ECO:0000256" key="4">
    <source>
        <dbReference type="ARBA" id="ARBA00022884"/>
    </source>
</evidence>
<evidence type="ECO:0000256" key="5">
    <source>
        <dbReference type="ARBA" id="ARBA00022980"/>
    </source>
</evidence>
<dbReference type="FunFam" id="1.10.10.250:FF:000001">
    <property type="entry name" value="50S ribosomal protein L11"/>
    <property type="match status" value="1"/>
</dbReference>
<name>A0A0C1CV21_9FLAO</name>
<dbReference type="InterPro" id="IPR036769">
    <property type="entry name" value="Ribosomal_uL11_C_sf"/>
</dbReference>
<gene>
    <name evidence="8" type="primary">rplK</name>
    <name evidence="13" type="ORF">OA86_12205</name>
</gene>
<dbReference type="InterPro" id="IPR006519">
    <property type="entry name" value="Ribosomal_uL11_bac-typ"/>
</dbReference>
<comment type="similarity">
    <text evidence="1 8 9">Belongs to the universal ribosomal protein uL11 family.</text>
</comment>
<proteinExistence type="inferred from homology"/>
<comment type="PTM">
    <text evidence="8 10">One or more lysine residues are methylated.</text>
</comment>
<accession>A0A0C1CV21</accession>
<evidence type="ECO:0000313" key="14">
    <source>
        <dbReference type="Proteomes" id="UP000031473"/>
    </source>
</evidence>
<evidence type="ECO:0000259" key="11">
    <source>
        <dbReference type="Pfam" id="PF00298"/>
    </source>
</evidence>
<dbReference type="SMART" id="SM00649">
    <property type="entry name" value="RL11"/>
    <property type="match status" value="1"/>
</dbReference>
<dbReference type="PANTHER" id="PTHR11661">
    <property type="entry name" value="60S RIBOSOMAL PROTEIN L12"/>
    <property type="match status" value="1"/>
</dbReference>